<keyword evidence="4 7" id="KW-1133">Transmembrane helix</keyword>
<evidence type="ECO:0008006" key="10">
    <source>
        <dbReference type="Google" id="ProtNLM"/>
    </source>
</evidence>
<organism evidence="8 9">
    <name type="scientific">Cladonia borealis</name>
    <dbReference type="NCBI Taxonomy" id="184061"/>
    <lineage>
        <taxon>Eukaryota</taxon>
        <taxon>Fungi</taxon>
        <taxon>Dikarya</taxon>
        <taxon>Ascomycota</taxon>
        <taxon>Pezizomycotina</taxon>
        <taxon>Lecanoromycetes</taxon>
        <taxon>OSLEUM clade</taxon>
        <taxon>Lecanoromycetidae</taxon>
        <taxon>Lecanorales</taxon>
        <taxon>Lecanorineae</taxon>
        <taxon>Cladoniaceae</taxon>
        <taxon>Cladonia</taxon>
    </lineage>
</organism>
<dbReference type="InterPro" id="IPR004299">
    <property type="entry name" value="MBOAT_fam"/>
</dbReference>
<gene>
    <name evidence="8" type="ORF">JMJ35_002792</name>
</gene>
<dbReference type="Pfam" id="PF03062">
    <property type="entry name" value="MBOAT"/>
    <property type="match status" value="1"/>
</dbReference>
<dbReference type="InterPro" id="IPR051085">
    <property type="entry name" value="MB_O-acyltransferase"/>
</dbReference>
<dbReference type="AlphaFoldDB" id="A0AA39V454"/>
<evidence type="ECO:0000313" key="9">
    <source>
        <dbReference type="Proteomes" id="UP001166286"/>
    </source>
</evidence>
<evidence type="ECO:0000256" key="7">
    <source>
        <dbReference type="SAM" id="Phobius"/>
    </source>
</evidence>
<keyword evidence="9" id="KW-1185">Reference proteome</keyword>
<evidence type="ECO:0000256" key="5">
    <source>
        <dbReference type="ARBA" id="ARBA00023136"/>
    </source>
</evidence>
<evidence type="ECO:0000313" key="8">
    <source>
        <dbReference type="EMBL" id="KAK0515413.1"/>
    </source>
</evidence>
<reference evidence="8" key="1">
    <citation type="submission" date="2023-03" db="EMBL/GenBank/DDBJ databases">
        <title>Complete genome of Cladonia borealis.</title>
        <authorList>
            <person name="Park H."/>
        </authorList>
    </citation>
    <scope>NUCLEOTIDE SEQUENCE</scope>
    <source>
        <strain evidence="8">ANT050790</strain>
    </source>
</reference>
<feature type="transmembrane region" description="Helical" evidence="7">
    <location>
        <begin position="428"/>
        <end position="447"/>
    </location>
</feature>
<proteinExistence type="inferred from homology"/>
<accession>A0AA39V454</accession>
<evidence type="ECO:0000256" key="4">
    <source>
        <dbReference type="ARBA" id="ARBA00022989"/>
    </source>
</evidence>
<feature type="transmembrane region" description="Helical" evidence="7">
    <location>
        <begin position="514"/>
        <end position="531"/>
    </location>
</feature>
<dbReference type="PANTHER" id="PTHR13285:SF18">
    <property type="entry name" value="PROTEIN-CYSTEINE N-PALMITOYLTRANSFERASE RASP"/>
    <property type="match status" value="1"/>
</dbReference>
<dbReference type="GO" id="GO:0005783">
    <property type="term" value="C:endoplasmic reticulum"/>
    <property type="evidence" value="ECO:0007669"/>
    <property type="project" value="TreeGrafter"/>
</dbReference>
<dbReference type="EMBL" id="JAFEKC020000004">
    <property type="protein sequence ID" value="KAK0515413.1"/>
    <property type="molecule type" value="Genomic_DNA"/>
</dbReference>
<feature type="region of interest" description="Disordered" evidence="6">
    <location>
        <begin position="21"/>
        <end position="61"/>
    </location>
</feature>
<evidence type="ECO:0000256" key="6">
    <source>
        <dbReference type="SAM" id="MobiDB-lite"/>
    </source>
</evidence>
<feature type="transmembrane region" description="Helical" evidence="7">
    <location>
        <begin position="392"/>
        <end position="416"/>
    </location>
</feature>
<dbReference type="GO" id="GO:0008374">
    <property type="term" value="F:O-acyltransferase activity"/>
    <property type="evidence" value="ECO:0007669"/>
    <property type="project" value="TreeGrafter"/>
</dbReference>
<name>A0AA39V454_9LECA</name>
<keyword evidence="5 7" id="KW-0472">Membrane</keyword>
<dbReference type="GO" id="GO:0006506">
    <property type="term" value="P:GPI anchor biosynthetic process"/>
    <property type="evidence" value="ECO:0007669"/>
    <property type="project" value="TreeGrafter"/>
</dbReference>
<feature type="transmembrane region" description="Helical" evidence="7">
    <location>
        <begin position="192"/>
        <end position="216"/>
    </location>
</feature>
<sequence>MSLLQYAGRLFSVDTLDTRFTTSSKAPPSRIDPARPSPAEAGLKSSGQGRNGGEDIVSGASPPRWKSPEFIYHGLVFLVAVPLMFKTVYQVSQPSDPEYHKFAPLLTPGWIPGRMVDNSDDQYSSFRDNVPYLFIVMTLHPLLRRFYDAICSPVGGASDSELKRTPNSGTLTIESEYTRAERRLKQRTSFDAGFSILFLIALHGFSAPKVLIILYINYTIATQLKKEYVPTATWIFNIGILFANELGKGYPYSNIARRILPWPASSNTSAENDSNSNWGTLLDTYGGLIPRWEILFNVTVLRLISFNFDYYWSLNRSGGSPIEKKQLDAANLSERDRVDIPAKPQDYSFRNYLAYVLYSPLYLAGPILTFNDYISQQRYTPQSITRTRTLLYGIRLFICLLAMEVMIHFIYVIAISKSQPAWEVYTPFQLSMLGYFSLHHVWLKLLLPWRFFRLWSLIDGIDPPENVVRCMSDNYSVFAFWRGWHRSYNRWLIRYIYIPMGGSGGPGTKGKFKALFNLLVIFTFVAMWHDIQLRLLVWGWLIALFVLPETVATTLFPKKRWENHKEAYRVICGIGAVGNILMMMSANLVGFAVGLDGLKGLVQGIAGSYSGVVFLAFACATLFTGVQVMFELREEELRHGIKMKC</sequence>
<comment type="caution">
    <text evidence="8">The sequence shown here is derived from an EMBL/GenBank/DDBJ whole genome shotgun (WGS) entry which is preliminary data.</text>
</comment>
<dbReference type="Proteomes" id="UP001166286">
    <property type="component" value="Unassembled WGS sequence"/>
</dbReference>
<feature type="transmembrane region" description="Helical" evidence="7">
    <location>
        <begin position="568"/>
        <end position="589"/>
    </location>
</feature>
<feature type="transmembrane region" description="Helical" evidence="7">
    <location>
        <begin position="609"/>
        <end position="630"/>
    </location>
</feature>
<feature type="transmembrane region" description="Helical" evidence="7">
    <location>
        <begin position="537"/>
        <end position="556"/>
    </location>
</feature>
<protein>
    <recommendedName>
        <fullName evidence="10">Glycerol:H+ symporter</fullName>
    </recommendedName>
</protein>
<comment type="similarity">
    <text evidence="2">Belongs to the membrane-bound acyltransferase family.</text>
</comment>
<keyword evidence="3 7" id="KW-0812">Transmembrane</keyword>
<comment type="subcellular location">
    <subcellularLocation>
        <location evidence="1">Membrane</location>
        <topology evidence="1">Multi-pass membrane protein</topology>
    </subcellularLocation>
</comment>
<evidence type="ECO:0000256" key="3">
    <source>
        <dbReference type="ARBA" id="ARBA00022692"/>
    </source>
</evidence>
<dbReference type="PANTHER" id="PTHR13285">
    <property type="entry name" value="ACYLTRANSFERASE"/>
    <property type="match status" value="1"/>
</dbReference>
<evidence type="ECO:0000256" key="2">
    <source>
        <dbReference type="ARBA" id="ARBA00010323"/>
    </source>
</evidence>
<evidence type="ECO:0000256" key="1">
    <source>
        <dbReference type="ARBA" id="ARBA00004141"/>
    </source>
</evidence>
<dbReference type="GO" id="GO:0016020">
    <property type="term" value="C:membrane"/>
    <property type="evidence" value="ECO:0007669"/>
    <property type="project" value="UniProtKB-SubCell"/>
</dbReference>